<dbReference type="Proteomes" id="UP000835052">
    <property type="component" value="Unassembled WGS sequence"/>
</dbReference>
<evidence type="ECO:0000256" key="8">
    <source>
        <dbReference type="ARBA" id="ARBA00023034"/>
    </source>
</evidence>
<keyword evidence="6 11" id="KW-0813">Transport</keyword>
<evidence type="ECO:0000256" key="6">
    <source>
        <dbReference type="ARBA" id="ARBA00022448"/>
    </source>
</evidence>
<organism evidence="14 15">
    <name type="scientific">Caenorhabditis auriculariae</name>
    <dbReference type="NCBI Taxonomy" id="2777116"/>
    <lineage>
        <taxon>Eukaryota</taxon>
        <taxon>Metazoa</taxon>
        <taxon>Ecdysozoa</taxon>
        <taxon>Nematoda</taxon>
        <taxon>Chromadorea</taxon>
        <taxon>Rhabditida</taxon>
        <taxon>Rhabditina</taxon>
        <taxon>Rhabditomorpha</taxon>
        <taxon>Rhabditoidea</taxon>
        <taxon>Rhabditidae</taxon>
        <taxon>Peloderinae</taxon>
        <taxon>Caenorhabditis</taxon>
    </lineage>
</organism>
<evidence type="ECO:0000256" key="1">
    <source>
        <dbReference type="ARBA" id="ARBA00003627"/>
    </source>
</evidence>
<gene>
    <name evidence="14" type="ORF">CAUJ_LOCUS11406</name>
</gene>
<evidence type="ECO:0000256" key="9">
    <source>
        <dbReference type="ARBA" id="ARBA00023136"/>
    </source>
</evidence>
<dbReference type="GO" id="GO:0006891">
    <property type="term" value="P:intra-Golgi vesicle-mediated transport"/>
    <property type="evidence" value="ECO:0007669"/>
    <property type="project" value="UniProtKB-UniRule"/>
</dbReference>
<dbReference type="Pfam" id="PF20653">
    <property type="entry name" value="COG6_C"/>
    <property type="match status" value="1"/>
</dbReference>
<dbReference type="InterPro" id="IPR048368">
    <property type="entry name" value="COG6_N"/>
</dbReference>
<keyword evidence="8 11" id="KW-0333">Golgi apparatus</keyword>
<dbReference type="AlphaFoldDB" id="A0A8S1HKG8"/>
<comment type="similarity">
    <text evidence="3 11">Belongs to the COG6 family.</text>
</comment>
<comment type="subcellular location">
    <subcellularLocation>
        <location evidence="2 11">Golgi apparatus membrane</location>
        <topology evidence="2 11">Peripheral membrane protein</topology>
    </subcellularLocation>
</comment>
<comment type="subunit">
    <text evidence="4">Component of the conserved oligomeric Golgi complex which is composed of eight different subunits and is required for normal Golgi morphology and localization.</text>
</comment>
<feature type="domain" description="Conserved Oligomeric Golgi complex subunit 6 C-terminal" evidence="13">
    <location>
        <begin position="191"/>
        <end position="544"/>
    </location>
</feature>
<dbReference type="OrthoDB" id="272987at2759"/>
<keyword evidence="9 11" id="KW-0472">Membrane</keyword>
<evidence type="ECO:0000256" key="2">
    <source>
        <dbReference type="ARBA" id="ARBA00004395"/>
    </source>
</evidence>
<dbReference type="Pfam" id="PF06419">
    <property type="entry name" value="COG6_N"/>
    <property type="match status" value="1"/>
</dbReference>
<evidence type="ECO:0000259" key="13">
    <source>
        <dbReference type="Pfam" id="PF20653"/>
    </source>
</evidence>
<keyword evidence="7 11" id="KW-0653">Protein transport</keyword>
<evidence type="ECO:0000259" key="12">
    <source>
        <dbReference type="Pfam" id="PF06419"/>
    </source>
</evidence>
<dbReference type="InterPro" id="IPR048369">
    <property type="entry name" value="COG6_C"/>
</dbReference>
<evidence type="ECO:0000256" key="5">
    <source>
        <dbReference type="ARBA" id="ARBA00020973"/>
    </source>
</evidence>
<dbReference type="EMBL" id="CAJGYM010000056">
    <property type="protein sequence ID" value="CAD6195487.1"/>
    <property type="molecule type" value="Genomic_DNA"/>
</dbReference>
<evidence type="ECO:0000313" key="15">
    <source>
        <dbReference type="Proteomes" id="UP000835052"/>
    </source>
</evidence>
<dbReference type="GO" id="GO:0015031">
    <property type="term" value="P:protein transport"/>
    <property type="evidence" value="ECO:0007669"/>
    <property type="project" value="UniProtKB-KW"/>
</dbReference>
<protein>
    <recommendedName>
        <fullName evidence="5 11">Conserved oligomeric Golgi complex subunit 6</fullName>
        <shortName evidence="11">COG complex subunit 6</shortName>
    </recommendedName>
    <alternativeName>
        <fullName evidence="10 11">Component of oligomeric Golgi complex 6</fullName>
    </alternativeName>
</protein>
<dbReference type="GO" id="GO:0017119">
    <property type="term" value="C:Golgi transport complex"/>
    <property type="evidence" value="ECO:0007669"/>
    <property type="project" value="UniProtKB-UniRule"/>
</dbReference>
<evidence type="ECO:0000313" key="14">
    <source>
        <dbReference type="EMBL" id="CAD6195487.1"/>
    </source>
</evidence>
<dbReference type="GO" id="GO:0000139">
    <property type="term" value="C:Golgi membrane"/>
    <property type="evidence" value="ECO:0007669"/>
    <property type="project" value="UniProtKB-SubCell"/>
</dbReference>
<evidence type="ECO:0000256" key="3">
    <source>
        <dbReference type="ARBA" id="ARBA00011023"/>
    </source>
</evidence>
<keyword evidence="15" id="KW-1185">Reference proteome</keyword>
<feature type="domain" description="Conserved oligomeric complex COG6 N-terminal" evidence="12">
    <location>
        <begin position="51"/>
        <end position="151"/>
    </location>
</feature>
<accession>A0A8S1HKG8</accession>
<dbReference type="PANTHER" id="PTHR21506">
    <property type="entry name" value="COMPONENT OF OLIGOMERIC GOLGI COMPLEX 6"/>
    <property type="match status" value="1"/>
</dbReference>
<dbReference type="InterPro" id="IPR010490">
    <property type="entry name" value="COG6"/>
</dbReference>
<evidence type="ECO:0000256" key="7">
    <source>
        <dbReference type="ARBA" id="ARBA00022927"/>
    </source>
</evidence>
<evidence type="ECO:0000256" key="11">
    <source>
        <dbReference type="RuleBase" id="RU365075"/>
    </source>
</evidence>
<proteinExistence type="inferred from homology"/>
<reference evidence="14" key="1">
    <citation type="submission" date="2020-10" db="EMBL/GenBank/DDBJ databases">
        <authorList>
            <person name="Kikuchi T."/>
        </authorList>
    </citation>
    <scope>NUCLEOTIDE SEQUENCE</scope>
    <source>
        <strain evidence="14">NKZ352</strain>
    </source>
</reference>
<comment type="function">
    <text evidence="1 11">Required for normal Golgi function.</text>
</comment>
<evidence type="ECO:0000256" key="10">
    <source>
        <dbReference type="ARBA" id="ARBA00031348"/>
    </source>
</evidence>
<evidence type="ECO:0000256" key="4">
    <source>
        <dbReference type="ARBA" id="ARBA00011166"/>
    </source>
</evidence>
<dbReference type="SMART" id="SM01087">
    <property type="entry name" value="COG6"/>
    <property type="match status" value="1"/>
</dbReference>
<name>A0A8S1HKG8_9PELO</name>
<comment type="caution">
    <text evidence="14">The sequence shown here is derived from an EMBL/GenBank/DDBJ whole genome shotgun (WGS) entry which is preliminary data.</text>
</comment>
<dbReference type="PANTHER" id="PTHR21506:SF0">
    <property type="entry name" value="CONSERVED OLIGOMERIC GOLGI COMPLEX SUBUNIT 6"/>
    <property type="match status" value="1"/>
</dbReference>
<sequence>MTTVSPSYSTNPLKFKVDSIVTKKLNLDKEFLRVIGLISPLMEDVEMDKFAERKLSRILEKKQVDLRNEYLAELDKMNKTVQGVNFTVQKMNGKFCDLTYRVEKIKRTNTHLLHETRRLQDLKKTLEYRKTAIETFLNNYSLTSAEEEALKCETRDFRLTADFFAALQRVKDIHESTKDFLREGKGGNHVAAVEVMDSMQRKIKEAFSTMLEKLAREFRLLNSDYFNSKNVIGQSFQCLQDHPIMFQISLEEYAAIRGQNALRQYIEALTKTNNGKGIPIEMMSHDRMRYVGDMLAFMLGVTGTERDLLENLLSQCDSEVFAANSAPVLNNVTRAFCGPFKVRVEQALGTDSDSILMFRLANLFSFYSEKFCFVIGENSELAKTLRDLHATSMAMFYAGLNSTVQKLLLKTSLPDYDLLPVPAVFQCLMLLKDVMETINGCMGTFNETKEDLKKIFELILDPLTRQVQVTATQLHSPLDVAVYTLNCLSAMKLTVAACEYSEKRLEIIDAMIDGNEDLLVSEEVSEILKQTKLVSIYQKVAAHRNEQGPLFPLLVWTNRRYPDSLISQKSTASVSENRFERKVSKSF</sequence>